<protein>
    <submittedName>
        <fullName evidence="2">Uncharacterized protein</fullName>
    </submittedName>
</protein>
<proteinExistence type="predicted"/>
<accession>A0A4Z2H228</accession>
<dbReference type="AlphaFoldDB" id="A0A4Z2H228"/>
<evidence type="ECO:0000313" key="2">
    <source>
        <dbReference type="EMBL" id="TNN59947.1"/>
    </source>
</evidence>
<reference evidence="2 3" key="1">
    <citation type="submission" date="2019-03" db="EMBL/GenBank/DDBJ databases">
        <title>First draft genome of Liparis tanakae, snailfish: a comprehensive survey of snailfish specific genes.</title>
        <authorList>
            <person name="Kim W."/>
            <person name="Song I."/>
            <person name="Jeong J.-H."/>
            <person name="Kim D."/>
            <person name="Kim S."/>
            <person name="Ryu S."/>
            <person name="Song J.Y."/>
            <person name="Lee S.K."/>
        </authorList>
    </citation>
    <scope>NUCLEOTIDE SEQUENCE [LARGE SCALE GENOMIC DNA]</scope>
    <source>
        <tissue evidence="2">Muscle</tissue>
    </source>
</reference>
<evidence type="ECO:0000256" key="1">
    <source>
        <dbReference type="SAM" id="MobiDB-lite"/>
    </source>
</evidence>
<gene>
    <name evidence="2" type="ORF">EYF80_029851</name>
</gene>
<sequence>MPSSSGPVQYFSGLPSKRHSGGSEHSWALTDRMQPPAGELVCVGEDGSFKCCGVAIAARSPGNTPTICPVMAAEPECYRQEKGHSTLLPRSGEAPLV</sequence>
<organism evidence="2 3">
    <name type="scientific">Liparis tanakae</name>
    <name type="common">Tanaka's snailfish</name>
    <dbReference type="NCBI Taxonomy" id="230148"/>
    <lineage>
        <taxon>Eukaryota</taxon>
        <taxon>Metazoa</taxon>
        <taxon>Chordata</taxon>
        <taxon>Craniata</taxon>
        <taxon>Vertebrata</taxon>
        <taxon>Euteleostomi</taxon>
        <taxon>Actinopterygii</taxon>
        <taxon>Neopterygii</taxon>
        <taxon>Teleostei</taxon>
        <taxon>Neoteleostei</taxon>
        <taxon>Acanthomorphata</taxon>
        <taxon>Eupercaria</taxon>
        <taxon>Perciformes</taxon>
        <taxon>Cottioidei</taxon>
        <taxon>Cottales</taxon>
        <taxon>Liparidae</taxon>
        <taxon>Liparis</taxon>
    </lineage>
</organism>
<feature type="region of interest" description="Disordered" evidence="1">
    <location>
        <begin position="1"/>
        <end position="30"/>
    </location>
</feature>
<evidence type="ECO:0000313" key="3">
    <source>
        <dbReference type="Proteomes" id="UP000314294"/>
    </source>
</evidence>
<comment type="caution">
    <text evidence="2">The sequence shown here is derived from an EMBL/GenBank/DDBJ whole genome shotgun (WGS) entry which is preliminary data.</text>
</comment>
<name>A0A4Z2H228_9TELE</name>
<keyword evidence="3" id="KW-1185">Reference proteome</keyword>
<dbReference type="Proteomes" id="UP000314294">
    <property type="component" value="Unassembled WGS sequence"/>
</dbReference>
<dbReference type="EMBL" id="SRLO01000344">
    <property type="protein sequence ID" value="TNN59947.1"/>
    <property type="molecule type" value="Genomic_DNA"/>
</dbReference>